<proteinExistence type="evidence at transcript level"/>
<keyword evidence="2 4" id="KW-0689">Ribosomal protein</keyword>
<dbReference type="InterPro" id="IPR006032">
    <property type="entry name" value="Ribosomal_uS12"/>
</dbReference>
<dbReference type="CDD" id="cd03368">
    <property type="entry name" value="Ribosomal_S12"/>
    <property type="match status" value="1"/>
</dbReference>
<dbReference type="PANTHER" id="PTHR11652">
    <property type="entry name" value="30S RIBOSOMAL PROTEIN S12 FAMILY MEMBER"/>
    <property type="match status" value="1"/>
</dbReference>
<dbReference type="Pfam" id="PF00164">
    <property type="entry name" value="Ribosom_S12_S23"/>
    <property type="match status" value="1"/>
</dbReference>
<evidence type="ECO:0000256" key="3">
    <source>
        <dbReference type="ARBA" id="ARBA00023274"/>
    </source>
</evidence>
<dbReference type="EMBL" id="KP963214">
    <property type="protein sequence ID" value="AKI85098.1"/>
    <property type="molecule type" value="mRNA"/>
</dbReference>
<dbReference type="HAMAP" id="MF_00403_B">
    <property type="entry name" value="Ribosomal_uS12_B"/>
    <property type="match status" value="1"/>
</dbReference>
<comment type="similarity">
    <text evidence="1">Belongs to the universal ribosomal protein uS12 family.</text>
</comment>
<geneLocation type="mitochondrion" evidence="4"/>
<reference evidence="4" key="1">
    <citation type="submission" date="2015-03" db="EMBL/GenBank/DDBJ databases">
        <title>Dynamic evolution of Geranium mitochondrial genomes through multiple horizontal and intracellular gene transfers.</title>
        <authorList>
            <person name="Park S."/>
            <person name="Grewe F."/>
            <person name="Zhu A."/>
            <person name="Ruhlman T.A."/>
            <person name="Sabir J."/>
            <person name="Mower J.P."/>
            <person name="Jansen R.K."/>
        </authorList>
    </citation>
    <scope>NUCLEOTIDE SEQUENCE</scope>
</reference>
<dbReference type="PRINTS" id="PR01034">
    <property type="entry name" value="RIBOSOMALS12"/>
</dbReference>
<dbReference type="GO" id="GO:0003735">
    <property type="term" value="F:structural constituent of ribosome"/>
    <property type="evidence" value="ECO:0007669"/>
    <property type="project" value="InterPro"/>
</dbReference>
<dbReference type="AlphaFoldDB" id="A0A0G2YMR1"/>
<dbReference type="GO" id="GO:0006412">
    <property type="term" value="P:translation"/>
    <property type="evidence" value="ECO:0007669"/>
    <property type="project" value="InterPro"/>
</dbReference>
<dbReference type="NCBIfam" id="TIGR00981">
    <property type="entry name" value="rpsL_bact"/>
    <property type="match status" value="1"/>
</dbReference>
<evidence type="ECO:0000313" key="4">
    <source>
        <dbReference type="EMBL" id="AKI85098.1"/>
    </source>
</evidence>
<gene>
    <name evidence="4" type="primary">rps12</name>
</gene>
<name>A0A0G2YMR1_9ROSI</name>
<dbReference type="GO" id="GO:0015935">
    <property type="term" value="C:small ribosomal subunit"/>
    <property type="evidence" value="ECO:0007669"/>
    <property type="project" value="InterPro"/>
</dbReference>
<dbReference type="SUPFAM" id="SSF50249">
    <property type="entry name" value="Nucleic acid-binding proteins"/>
    <property type="match status" value="1"/>
</dbReference>
<dbReference type="Gene3D" id="2.40.50.140">
    <property type="entry name" value="Nucleic acid-binding proteins"/>
    <property type="match status" value="1"/>
</dbReference>
<dbReference type="InterPro" id="IPR012340">
    <property type="entry name" value="NA-bd_OB-fold"/>
</dbReference>
<protein>
    <submittedName>
        <fullName evidence="4">Ribosomal protein S12</fullName>
    </submittedName>
</protein>
<dbReference type="PROSITE" id="PS00055">
    <property type="entry name" value="RIBOSOMAL_S12"/>
    <property type="match status" value="1"/>
</dbReference>
<evidence type="ECO:0000256" key="1">
    <source>
        <dbReference type="ARBA" id="ARBA00005657"/>
    </source>
</evidence>
<dbReference type="FunFam" id="2.40.50.140:FF:000099">
    <property type="entry name" value="Ribosomal protein S12, mitochondrial"/>
    <property type="match status" value="1"/>
</dbReference>
<keyword evidence="4" id="KW-0496">Mitochondrion</keyword>
<dbReference type="InterPro" id="IPR005679">
    <property type="entry name" value="Ribosomal_uS12_bac"/>
</dbReference>
<accession>A0A0G2YMR1</accession>
<evidence type="ECO:0000256" key="2">
    <source>
        <dbReference type="ARBA" id="ARBA00022980"/>
    </source>
</evidence>
<organism evidence="4">
    <name type="scientific">California macrophylla</name>
    <dbReference type="NCBI Taxonomy" id="337344"/>
    <lineage>
        <taxon>Eukaryota</taxon>
        <taxon>Viridiplantae</taxon>
        <taxon>Streptophyta</taxon>
        <taxon>Embryophyta</taxon>
        <taxon>Tracheophyta</taxon>
        <taxon>Spermatophyta</taxon>
        <taxon>Magnoliopsida</taxon>
        <taxon>eudicotyledons</taxon>
        <taxon>Gunneridae</taxon>
        <taxon>Pentapetalae</taxon>
        <taxon>rosids</taxon>
        <taxon>malvids</taxon>
        <taxon>Geraniales</taxon>
        <taxon>Geraniaceae</taxon>
        <taxon>California</taxon>
    </lineage>
</organism>
<keyword evidence="3" id="KW-0687">Ribonucleoprotein</keyword>
<sequence>MAISRLGALPNTCLRLLPNRWSSSLAKASSSANPSPPSSLLALSLDNLNQSLPRRFMDSILSNQSQIAPKSYTCVAENMSLAHPSGRFVLGFDQNLLEAIRNLIGMPISSAQLVELDRVAKACKVFDEMPPPENGLYCMPTFNQLISHERKPKKRSNRTRALEGCPQKAGVCVRVFTRAPKKPNSAQRKLAKVRLSNGKDTFAYIPGEGHNLQEHSIVLIRGGRVPDLPGVKFHCIRGIKDLMGLPNRRQGRSKYGAEKPKSG</sequence>